<dbReference type="EnsemblMetazoa" id="ACON010377-RA">
    <property type="protein sequence ID" value="ACON010377-PA"/>
    <property type="gene ID" value="ACON010377"/>
</dbReference>
<name>A0A6E8W071_ANOCL</name>
<dbReference type="CDD" id="cd20071">
    <property type="entry name" value="SET_SMYD"/>
    <property type="match status" value="1"/>
</dbReference>
<reference evidence="2" key="2">
    <citation type="submission" date="2020-05" db="UniProtKB">
        <authorList>
            <consortium name="EnsemblMetazoa"/>
        </authorList>
    </citation>
    <scope>IDENTIFICATION</scope>
    <source>
        <strain evidence="2">Ngousso</strain>
    </source>
</reference>
<accession>A0A6E8W071</accession>
<dbReference type="Gene3D" id="1.10.220.160">
    <property type="match status" value="1"/>
</dbReference>
<evidence type="ECO:0000259" key="1">
    <source>
        <dbReference type="PROSITE" id="PS50280"/>
    </source>
</evidence>
<dbReference type="PANTHER" id="PTHR46455">
    <property type="entry name" value="SET AND MYND DOMAIN CONTAINING, ARTHROPOD-SPECIFIC, MEMBER 4, ISOFORM A"/>
    <property type="match status" value="1"/>
</dbReference>
<dbReference type="InterPro" id="IPR001214">
    <property type="entry name" value="SET_dom"/>
</dbReference>
<organism evidence="2 3">
    <name type="scientific">Anopheles coluzzii</name>
    <name type="common">African malaria mosquito</name>
    <dbReference type="NCBI Taxonomy" id="1518534"/>
    <lineage>
        <taxon>Eukaryota</taxon>
        <taxon>Metazoa</taxon>
        <taxon>Ecdysozoa</taxon>
        <taxon>Arthropoda</taxon>
        <taxon>Hexapoda</taxon>
        <taxon>Insecta</taxon>
        <taxon>Pterygota</taxon>
        <taxon>Neoptera</taxon>
        <taxon>Endopterygota</taxon>
        <taxon>Diptera</taxon>
        <taxon>Nematocera</taxon>
        <taxon>Culicoidea</taxon>
        <taxon>Culicidae</taxon>
        <taxon>Anophelinae</taxon>
        <taxon>Anopheles</taxon>
    </lineage>
</organism>
<reference key="1">
    <citation type="journal article" date="2019" name="Genes (Basel)">
        <title>A High-Quality De novo Genome Assembly from a Single Mosquito Using PacBio Sequencing.</title>
        <authorList>
            <person name="Kingan S.B."/>
            <person name="Heaton H."/>
            <person name="Cudini J."/>
            <person name="Lambert C.C."/>
            <person name="Baybayan P."/>
            <person name="Galvin B.D."/>
            <person name="Durbin R."/>
            <person name="Korlach J."/>
            <person name="Lawniczak M.K.N."/>
        </authorList>
    </citation>
    <scope>NUCLEOTIDE SEQUENCE [LARGE SCALE GENOMIC DNA]</scope>
    <source>
        <strain>Mali-NIH</strain>
    </source>
</reference>
<dbReference type="PROSITE" id="PS50280">
    <property type="entry name" value="SET"/>
    <property type="match status" value="1"/>
</dbReference>
<dbReference type="Gene3D" id="2.170.270.10">
    <property type="entry name" value="SET domain"/>
    <property type="match status" value="1"/>
</dbReference>
<evidence type="ECO:0000313" key="2">
    <source>
        <dbReference type="EnsemblMetazoa" id="ACON010377-PA"/>
    </source>
</evidence>
<proteinExistence type="predicted"/>
<keyword evidence="3" id="KW-1185">Reference proteome</keyword>
<dbReference type="VEuPathDB" id="VectorBase:ACON2_041324"/>
<dbReference type="Proteomes" id="UP001105220">
    <property type="component" value="Unplaced"/>
</dbReference>
<protein>
    <submittedName>
        <fullName evidence="2">SET domain-containing protein</fullName>
    </submittedName>
</protein>
<dbReference type="PANTHER" id="PTHR46455:SF6">
    <property type="entry name" value="RE22408P-RELATED"/>
    <property type="match status" value="1"/>
</dbReference>
<dbReference type="GO" id="GO:0008170">
    <property type="term" value="F:N-methyltransferase activity"/>
    <property type="evidence" value="ECO:0007669"/>
    <property type="project" value="UniProtKB-ARBA"/>
</dbReference>
<dbReference type="SUPFAM" id="SSF82199">
    <property type="entry name" value="SET domain"/>
    <property type="match status" value="1"/>
</dbReference>
<feature type="domain" description="SET" evidence="1">
    <location>
        <begin position="7"/>
        <end position="250"/>
    </location>
</feature>
<dbReference type="InterPro" id="IPR046341">
    <property type="entry name" value="SET_dom_sf"/>
</dbReference>
<sequence length="517" mass="59388">MANNFEDICEIRKSDQLGRQIFVRRFLVANRDIKPGELILAEDPIVVGPYWDADISCLGCLGPASRTCRVCLKGPLCRDCSRHDPVECSFYEQASKLNKNFLFDHFNIITPLRCLLLYRSDRDKYNEMMAMESHFESRRDTEIWHIHNQYVVEPMLNEKDFQQIDDLTVTGELLQRICGILDVNTFEIRGNMDSQGVQMNNLARGLYPKTSLMTHNCQTNTLIAVDGMSKLRLYSSIGIKAGELLYYNYTRVLFSTFERQTHLRKGKYFICNCARCSDPTELGTHLSSLKCTACDDGLCVFHTETPKWECLTCGHQLPREYVNQIMCEARDDISSCALDSRNLEKVIGKHSKTLNPHHSLVLEAKQSLAGELRNMCMSYDIHNVPRQALKRKLELCEEMLQILRVLDPGVSRLTGIALYEYHAALVDLSRRNHDIGEIKTPELLERLKLSEAALKEAIGMLVFEHRTTPEGQLTKKAMCELKELREYIQKVQAMEEDERTDRQVRGKCNINVGKCKK</sequence>
<dbReference type="InterPro" id="IPR009030">
    <property type="entry name" value="Growth_fac_rcpt_cys_sf"/>
</dbReference>
<dbReference type="GO" id="GO:0008757">
    <property type="term" value="F:S-adenosylmethionine-dependent methyltransferase activity"/>
    <property type="evidence" value="ECO:0007669"/>
    <property type="project" value="UniProtKB-ARBA"/>
</dbReference>
<evidence type="ECO:0000313" key="3">
    <source>
        <dbReference type="Proteomes" id="UP001105220"/>
    </source>
</evidence>
<dbReference type="Pfam" id="PF00856">
    <property type="entry name" value="SET"/>
    <property type="match status" value="1"/>
</dbReference>
<dbReference type="VEuPathDB" id="VectorBase:ACMO_011891"/>
<dbReference type="SUPFAM" id="SSF57184">
    <property type="entry name" value="Growth factor receptor domain"/>
    <property type="match status" value="1"/>
</dbReference>
<dbReference type="Gene3D" id="6.10.140.2220">
    <property type="match status" value="1"/>
</dbReference>
<dbReference type="AlphaFoldDB" id="A0A6E8W071"/>
<dbReference type="VEuPathDB" id="VectorBase:ACON010377"/>
<dbReference type="GO" id="GO:0008276">
    <property type="term" value="F:protein methyltransferase activity"/>
    <property type="evidence" value="ECO:0007669"/>
    <property type="project" value="UniProtKB-ARBA"/>
</dbReference>
<dbReference type="InterPro" id="IPR053010">
    <property type="entry name" value="SET_SmydA-8"/>
</dbReference>